<reference evidence="10 11" key="1">
    <citation type="submission" date="2020-03" db="EMBL/GenBank/DDBJ databases">
        <title>Genomic Encyclopedia of Type Strains, Phase IV (KMG-IV): sequencing the most valuable type-strain genomes for metagenomic binning, comparative biology and taxonomic classification.</title>
        <authorList>
            <person name="Goeker M."/>
        </authorList>
    </citation>
    <scope>NUCLEOTIDE SEQUENCE [LARGE SCALE GENOMIC DNA]</scope>
    <source>
        <strain evidence="10 11">DSM 24233</strain>
    </source>
</reference>
<evidence type="ECO:0000313" key="10">
    <source>
        <dbReference type="EMBL" id="NJB67769.1"/>
    </source>
</evidence>
<dbReference type="InterPro" id="IPR026579">
    <property type="entry name" value="FtsQ"/>
</dbReference>
<proteinExistence type="predicted"/>
<accession>A0A846QSZ9</accession>
<evidence type="ECO:0000256" key="7">
    <source>
        <dbReference type="ARBA" id="ARBA00023306"/>
    </source>
</evidence>
<keyword evidence="6 8" id="KW-0472">Membrane</keyword>
<keyword evidence="5 8" id="KW-1133">Transmembrane helix</keyword>
<dbReference type="Gene3D" id="3.10.20.310">
    <property type="entry name" value="membrane protein fhac"/>
    <property type="match status" value="1"/>
</dbReference>
<dbReference type="GO" id="GO:0016020">
    <property type="term" value="C:membrane"/>
    <property type="evidence" value="ECO:0007669"/>
    <property type="project" value="UniProtKB-SubCell"/>
</dbReference>
<dbReference type="Proteomes" id="UP000580856">
    <property type="component" value="Unassembled WGS sequence"/>
</dbReference>
<evidence type="ECO:0000256" key="4">
    <source>
        <dbReference type="ARBA" id="ARBA00022692"/>
    </source>
</evidence>
<keyword evidence="7" id="KW-0131">Cell cycle</keyword>
<evidence type="ECO:0000313" key="11">
    <source>
        <dbReference type="Proteomes" id="UP000580856"/>
    </source>
</evidence>
<keyword evidence="11" id="KW-1185">Reference proteome</keyword>
<feature type="transmembrane region" description="Helical" evidence="8">
    <location>
        <begin position="33"/>
        <end position="61"/>
    </location>
</feature>
<evidence type="ECO:0000259" key="9">
    <source>
        <dbReference type="PROSITE" id="PS51779"/>
    </source>
</evidence>
<dbReference type="EMBL" id="JAATJA010000001">
    <property type="protein sequence ID" value="NJB67769.1"/>
    <property type="molecule type" value="Genomic_DNA"/>
</dbReference>
<evidence type="ECO:0000256" key="8">
    <source>
        <dbReference type="SAM" id="Phobius"/>
    </source>
</evidence>
<keyword evidence="2" id="KW-1003">Cell membrane</keyword>
<dbReference type="Pfam" id="PF08478">
    <property type="entry name" value="POTRA_1"/>
    <property type="match status" value="1"/>
</dbReference>
<evidence type="ECO:0000256" key="6">
    <source>
        <dbReference type="ARBA" id="ARBA00023136"/>
    </source>
</evidence>
<dbReference type="GO" id="GO:0090529">
    <property type="term" value="P:cell septum assembly"/>
    <property type="evidence" value="ECO:0007669"/>
    <property type="project" value="InterPro"/>
</dbReference>
<dbReference type="InterPro" id="IPR034746">
    <property type="entry name" value="POTRA"/>
</dbReference>
<dbReference type="AlphaFoldDB" id="A0A846QSZ9"/>
<dbReference type="PROSITE" id="PS51779">
    <property type="entry name" value="POTRA"/>
    <property type="match status" value="1"/>
</dbReference>
<comment type="subcellular location">
    <subcellularLocation>
        <location evidence="1">Membrane</location>
    </subcellularLocation>
</comment>
<protein>
    <submittedName>
        <fullName evidence="10">Cell division protein FtsQ</fullName>
    </submittedName>
</protein>
<keyword evidence="3 10" id="KW-0132">Cell division</keyword>
<comment type="caution">
    <text evidence="10">The sequence shown here is derived from an EMBL/GenBank/DDBJ whole genome shotgun (WGS) entry which is preliminary data.</text>
</comment>
<dbReference type="RefSeq" id="WP_167940794.1">
    <property type="nucleotide sequence ID" value="NZ_JAATJA010000001.1"/>
</dbReference>
<evidence type="ECO:0000256" key="5">
    <source>
        <dbReference type="ARBA" id="ARBA00022989"/>
    </source>
</evidence>
<evidence type="ECO:0000256" key="2">
    <source>
        <dbReference type="ARBA" id="ARBA00022475"/>
    </source>
</evidence>
<organism evidence="10 11">
    <name type="scientific">Desulfobaculum xiamenense</name>
    <dbReference type="NCBI Taxonomy" id="995050"/>
    <lineage>
        <taxon>Bacteria</taxon>
        <taxon>Pseudomonadati</taxon>
        <taxon>Thermodesulfobacteriota</taxon>
        <taxon>Desulfovibrionia</taxon>
        <taxon>Desulfovibrionales</taxon>
        <taxon>Desulfovibrionaceae</taxon>
        <taxon>Desulfobaculum</taxon>
    </lineage>
</organism>
<dbReference type="PANTHER" id="PTHR35851">
    <property type="entry name" value="CELL DIVISION PROTEIN FTSQ"/>
    <property type="match status" value="1"/>
</dbReference>
<dbReference type="PANTHER" id="PTHR35851:SF1">
    <property type="entry name" value="CELL DIVISION PROTEIN FTSQ"/>
    <property type="match status" value="1"/>
</dbReference>
<evidence type="ECO:0000256" key="1">
    <source>
        <dbReference type="ARBA" id="ARBA00004370"/>
    </source>
</evidence>
<keyword evidence="4 8" id="KW-0812">Transmembrane</keyword>
<feature type="domain" description="POTRA" evidence="9">
    <location>
        <begin position="67"/>
        <end position="135"/>
    </location>
</feature>
<gene>
    <name evidence="10" type="ORF">GGQ74_001409</name>
</gene>
<dbReference type="InterPro" id="IPR013685">
    <property type="entry name" value="POTRA_FtsQ_type"/>
</dbReference>
<sequence>MTLLRPGGKGRVAARSGNRFKARRETVIRPGRALVWLLVMVVVAVLLATVSLGLLVGFRWLTVSPHFALRDIVVTGCQRLTPDEVIEISGARLGQNVLELKISDIEERLTANPWTEIVMVRRVPPSELQITIRERRPAYWMRTAEGLAYVDEAGMVIDRVGPDRLISLPLLDTDDGGEPMGPELTALIAGIAESGMPVDPAKASLIRLGGRSVKLVFDEPALTLVVERDGWERNIHRLGLVWNDLVRRGEADRVRGIRIVGGKVFVKA</sequence>
<name>A0A846QSZ9_9BACT</name>
<evidence type="ECO:0000256" key="3">
    <source>
        <dbReference type="ARBA" id="ARBA00022618"/>
    </source>
</evidence>